<proteinExistence type="inferred from homology"/>
<evidence type="ECO:0000256" key="5">
    <source>
        <dbReference type="ARBA" id="ARBA00022531"/>
    </source>
</evidence>
<evidence type="ECO:0000256" key="1">
    <source>
        <dbReference type="ARBA" id="ARBA00002862"/>
    </source>
</evidence>
<keyword evidence="5 9" id="KW-0602">Photosynthesis</keyword>
<evidence type="ECO:0000256" key="2">
    <source>
        <dbReference type="ARBA" id="ARBA00004141"/>
    </source>
</evidence>
<evidence type="ECO:0000256" key="9">
    <source>
        <dbReference type="HAMAP-Rule" id="MF_00437"/>
    </source>
</evidence>
<comment type="function">
    <text evidence="1 9">Seems to be required for the assembly of the photosystem I complex.</text>
</comment>
<sequence>MLEANINQANQTESSSIRFDQITGSRRPSNFFWAIATGIGGLGFLLAGLSSYFEKNLLPFAKPIEIIFIPQGMAMSFYGTLAIFLGTFLWLTIFWNVGFGYNIFNKITGRVYIIRLGFPGKNRWLCATYLFEDIQAVQVEIKSGLDPKRELLLVTKDQRIPLLPVGEPLPLSEVEDKAIEIAKILAVPVEGV</sequence>
<dbReference type="AlphaFoldDB" id="A0A7R6WDU6"/>
<dbReference type="EMBL" id="LC564893">
    <property type="protein sequence ID" value="BCG67682.1"/>
    <property type="molecule type" value="Genomic_DNA"/>
</dbReference>
<keyword evidence="10" id="KW-0934">Plastid</keyword>
<dbReference type="InterPro" id="IPR003359">
    <property type="entry name" value="PSI_Ycf4_assembly"/>
</dbReference>
<dbReference type="GO" id="GO:0009522">
    <property type="term" value="C:photosystem I"/>
    <property type="evidence" value="ECO:0007669"/>
    <property type="project" value="InterPro"/>
</dbReference>
<comment type="subcellular location">
    <subcellularLocation>
        <location evidence="2">Membrane</location>
        <topology evidence="2">Multi-pass membrane protein</topology>
    </subcellularLocation>
    <subcellularLocation>
        <location evidence="9">Plastid</location>
        <location evidence="9">Chloroplast thylakoid membrane</location>
        <topology evidence="9">Multi-pass membrane protein</topology>
    </subcellularLocation>
</comment>
<keyword evidence="8 9" id="KW-0472">Membrane</keyword>
<dbReference type="NCBIfam" id="NF002712">
    <property type="entry name" value="PRK02542.1"/>
    <property type="match status" value="1"/>
</dbReference>
<feature type="transmembrane region" description="Helical" evidence="9">
    <location>
        <begin position="31"/>
        <end position="53"/>
    </location>
</feature>
<organism evidence="10">
    <name type="scientific">Haptophyceae sp. NIES-3900</name>
    <dbReference type="NCBI Taxonomy" id="2748608"/>
    <lineage>
        <taxon>Eukaryota</taxon>
        <taxon>Haptista</taxon>
        <taxon>Haptophyta</taxon>
    </lineage>
</organism>
<evidence type="ECO:0000256" key="6">
    <source>
        <dbReference type="ARBA" id="ARBA00022692"/>
    </source>
</evidence>
<dbReference type="GO" id="GO:0009535">
    <property type="term" value="C:chloroplast thylakoid membrane"/>
    <property type="evidence" value="ECO:0007669"/>
    <property type="project" value="UniProtKB-SubCell"/>
</dbReference>
<evidence type="ECO:0000256" key="8">
    <source>
        <dbReference type="ARBA" id="ARBA00023136"/>
    </source>
</evidence>
<keyword evidence="6 9" id="KW-0812">Transmembrane</keyword>
<accession>A0A7R6WDU6</accession>
<name>A0A7R6WDU6_9EUKA</name>
<evidence type="ECO:0000313" key="10">
    <source>
        <dbReference type="EMBL" id="BCG67682.1"/>
    </source>
</evidence>
<keyword evidence="9" id="KW-0793">Thylakoid</keyword>
<evidence type="ECO:0000256" key="7">
    <source>
        <dbReference type="ARBA" id="ARBA00022989"/>
    </source>
</evidence>
<dbReference type="Pfam" id="PF02392">
    <property type="entry name" value="Ycf4"/>
    <property type="match status" value="1"/>
</dbReference>
<keyword evidence="10" id="KW-0150">Chloroplast</keyword>
<dbReference type="GO" id="GO:0015979">
    <property type="term" value="P:photosynthesis"/>
    <property type="evidence" value="ECO:0007669"/>
    <property type="project" value="UniProtKB-UniRule"/>
</dbReference>
<gene>
    <name evidence="9 10" type="primary">ycf4</name>
</gene>
<dbReference type="HAMAP" id="MF_00437">
    <property type="entry name" value="Ycf4"/>
    <property type="match status" value="1"/>
</dbReference>
<protein>
    <recommendedName>
        <fullName evidence="4 9">Photosystem I assembly protein Ycf4</fullName>
    </recommendedName>
</protein>
<geneLocation type="chloroplast" evidence="10"/>
<comment type="similarity">
    <text evidence="3 9">Belongs to the Ycf4 family.</text>
</comment>
<feature type="transmembrane region" description="Helical" evidence="9">
    <location>
        <begin position="73"/>
        <end position="97"/>
    </location>
</feature>
<evidence type="ECO:0000256" key="3">
    <source>
        <dbReference type="ARBA" id="ARBA00008198"/>
    </source>
</evidence>
<keyword evidence="7 9" id="KW-1133">Transmembrane helix</keyword>
<evidence type="ECO:0000256" key="4">
    <source>
        <dbReference type="ARBA" id="ARBA00015395"/>
    </source>
</evidence>
<reference evidence="10" key="1">
    <citation type="submission" date="2020-06" db="EMBL/GenBank/DDBJ databases">
        <title>Organellar genomes of a novel haptophyte.</title>
        <authorList>
            <person name="Kamikawa R."/>
            <person name="Miyashita H."/>
        </authorList>
    </citation>
    <scope>NUCLEOTIDE SEQUENCE</scope>
    <source>
        <strain evidence="10">NIES-3900</strain>
    </source>
</reference>